<dbReference type="AlphaFoldDB" id="A0A7S1V6N2"/>
<proteinExistence type="predicted"/>
<evidence type="ECO:0000256" key="1">
    <source>
        <dbReference type="SAM" id="SignalP"/>
    </source>
</evidence>
<dbReference type="PANTHER" id="PTHR34203">
    <property type="entry name" value="METHYLTRANSFERASE, FKBM FAMILY PROTEIN"/>
    <property type="match status" value="1"/>
</dbReference>
<keyword evidence="1" id="KW-0732">Signal</keyword>
<feature type="chain" id="PRO_5030991256" description="Methyltransferase FkbM domain-containing protein" evidence="1">
    <location>
        <begin position="25"/>
        <end position="360"/>
    </location>
</feature>
<dbReference type="Gene3D" id="3.40.50.150">
    <property type="entry name" value="Vaccinia Virus protein VP39"/>
    <property type="match status" value="1"/>
</dbReference>
<organism evidence="2">
    <name type="scientific">Sexangularia sp. CB-2014</name>
    <dbReference type="NCBI Taxonomy" id="1486929"/>
    <lineage>
        <taxon>Eukaryota</taxon>
        <taxon>Amoebozoa</taxon>
        <taxon>Tubulinea</taxon>
        <taxon>Elardia</taxon>
        <taxon>Arcellinida</taxon>
        <taxon>Arcellinida incertae sedis</taxon>
        <taxon>Sexangularia</taxon>
    </lineage>
</organism>
<dbReference type="NCBIfam" id="TIGR01444">
    <property type="entry name" value="fkbM_fam"/>
    <property type="match status" value="1"/>
</dbReference>
<dbReference type="InterPro" id="IPR029063">
    <property type="entry name" value="SAM-dependent_MTases_sf"/>
</dbReference>
<dbReference type="InterPro" id="IPR052514">
    <property type="entry name" value="SAM-dependent_MTase"/>
</dbReference>
<sequence length="360" mass="38775">MAFLTSRLPLTCFAASALVLVVLYTDFEALQQVKPSGGGTSAGTAPPDRLLTEQLQVLRNTITSQSCAYSYVEAHTMHVCTHTDGRSSVMDTRVSTGTWELDKTALFTHFFDLSRTHAPDTYFLDVGANVGYFSLLAGLHGTPALAVEAMQYNLAPLNASVVLNELRHLVTPLHVALGAEESNVELCALPRDRLASAAWTKNKGNGQVVASDGRECLEHVRVQPLDAVLLTQPAFTTSPVLFAKLDCEGCEANALVGASALLRDDARAPCLLQLEFDVSMTNATGGSPSKLAHLLQSASYVGPLLFSTFLDELSRGIMDVSAVPTEATLFSRPGTRELVFLRDGVDARCSFLWSEPWEAP</sequence>
<dbReference type="EMBL" id="HBGL01002856">
    <property type="protein sequence ID" value="CAD9289366.1"/>
    <property type="molecule type" value="Transcribed_RNA"/>
</dbReference>
<evidence type="ECO:0000313" key="2">
    <source>
        <dbReference type="EMBL" id="CAD9289366.1"/>
    </source>
</evidence>
<reference evidence="2" key="1">
    <citation type="submission" date="2021-01" db="EMBL/GenBank/DDBJ databases">
        <authorList>
            <person name="Corre E."/>
            <person name="Pelletier E."/>
            <person name="Niang G."/>
            <person name="Scheremetjew M."/>
            <person name="Finn R."/>
            <person name="Kale V."/>
            <person name="Holt S."/>
            <person name="Cochrane G."/>
            <person name="Meng A."/>
            <person name="Brown T."/>
            <person name="Cohen L."/>
        </authorList>
    </citation>
    <scope>NUCLEOTIDE SEQUENCE</scope>
    <source>
        <strain evidence="2">ATCC 50979</strain>
    </source>
</reference>
<feature type="signal peptide" evidence="1">
    <location>
        <begin position="1"/>
        <end position="24"/>
    </location>
</feature>
<dbReference type="PANTHER" id="PTHR34203:SF13">
    <property type="entry name" value="EXPRESSED PROTEIN"/>
    <property type="match status" value="1"/>
</dbReference>
<protein>
    <recommendedName>
        <fullName evidence="3">Methyltransferase FkbM domain-containing protein</fullName>
    </recommendedName>
</protein>
<dbReference type="InterPro" id="IPR006342">
    <property type="entry name" value="FkbM_mtfrase"/>
</dbReference>
<accession>A0A7S1V6N2</accession>
<dbReference type="SUPFAM" id="SSF53335">
    <property type="entry name" value="S-adenosyl-L-methionine-dependent methyltransferases"/>
    <property type="match status" value="1"/>
</dbReference>
<gene>
    <name evidence="2" type="ORF">SSP0437_LOCUS2169</name>
</gene>
<name>A0A7S1V6N2_9EUKA</name>
<evidence type="ECO:0008006" key="3">
    <source>
        <dbReference type="Google" id="ProtNLM"/>
    </source>
</evidence>